<dbReference type="Ensembl" id="ENSSOCT00000021691.1">
    <property type="protein sequence ID" value="ENSSOCP00000021163.1"/>
    <property type="gene ID" value="ENSSOCG00000015797.1"/>
</dbReference>
<dbReference type="AlphaFoldDB" id="A0A8D0FW57"/>
<accession>A0A8D0FW57</accession>
<organism evidence="1 2">
    <name type="scientific">Strix occidentalis caurina</name>
    <name type="common">northern spotted owl</name>
    <dbReference type="NCBI Taxonomy" id="311401"/>
    <lineage>
        <taxon>Eukaryota</taxon>
        <taxon>Metazoa</taxon>
        <taxon>Chordata</taxon>
        <taxon>Craniata</taxon>
        <taxon>Vertebrata</taxon>
        <taxon>Euteleostomi</taxon>
        <taxon>Archelosauria</taxon>
        <taxon>Archosauria</taxon>
        <taxon>Dinosauria</taxon>
        <taxon>Saurischia</taxon>
        <taxon>Theropoda</taxon>
        <taxon>Coelurosauria</taxon>
        <taxon>Aves</taxon>
        <taxon>Neognathae</taxon>
        <taxon>Neoaves</taxon>
        <taxon>Telluraves</taxon>
        <taxon>Strigiformes</taxon>
        <taxon>Strigidae</taxon>
        <taxon>Strix</taxon>
    </lineage>
</organism>
<name>A0A8D0FW57_STROC</name>
<sequence>NVVARERPFHMPLVTSQRSCSANSHSNEMCCLQACQFYICSSSNVVLISDGFGLRTLRGRSHNGSTVP</sequence>
<reference evidence="1" key="1">
    <citation type="submission" date="2025-08" db="UniProtKB">
        <authorList>
            <consortium name="Ensembl"/>
        </authorList>
    </citation>
    <scope>IDENTIFICATION</scope>
</reference>
<protein>
    <submittedName>
        <fullName evidence="1">Uncharacterized protein</fullName>
    </submittedName>
</protein>
<evidence type="ECO:0000313" key="1">
    <source>
        <dbReference type="Ensembl" id="ENSSOCP00000021163.1"/>
    </source>
</evidence>
<proteinExistence type="predicted"/>
<reference evidence="1" key="2">
    <citation type="submission" date="2025-09" db="UniProtKB">
        <authorList>
            <consortium name="Ensembl"/>
        </authorList>
    </citation>
    <scope>IDENTIFICATION</scope>
</reference>
<keyword evidence="2" id="KW-1185">Reference proteome</keyword>
<dbReference type="Proteomes" id="UP000694551">
    <property type="component" value="Unplaced"/>
</dbReference>
<evidence type="ECO:0000313" key="2">
    <source>
        <dbReference type="Proteomes" id="UP000694551"/>
    </source>
</evidence>